<comment type="caution">
    <text evidence="6">The sequence shown here is derived from an EMBL/GenBank/DDBJ whole genome shotgun (WGS) entry which is preliminary data.</text>
</comment>
<dbReference type="InterPro" id="IPR003008">
    <property type="entry name" value="Tubulin_FtsZ_GTPase"/>
</dbReference>
<dbReference type="Gene3D" id="3.40.50.1440">
    <property type="entry name" value="Tubulin/FtsZ, GTPase domain"/>
    <property type="match status" value="1"/>
</dbReference>
<dbReference type="InterPro" id="IPR000217">
    <property type="entry name" value="Tubulin"/>
</dbReference>
<evidence type="ECO:0000256" key="3">
    <source>
        <dbReference type="ARBA" id="ARBA00022741"/>
    </source>
</evidence>
<accession>A0A9J5ZG86</accession>
<dbReference type="SMART" id="SM00864">
    <property type="entry name" value="Tubulin"/>
    <property type="match status" value="1"/>
</dbReference>
<protein>
    <recommendedName>
        <fullName evidence="5">Tubulin/FtsZ GTPase domain-containing protein</fullName>
    </recommendedName>
</protein>
<dbReference type="OrthoDB" id="1300161at2759"/>
<dbReference type="AlphaFoldDB" id="A0A9J5ZG86"/>
<dbReference type="PRINTS" id="PR01161">
    <property type="entry name" value="TUBULIN"/>
</dbReference>
<keyword evidence="2" id="KW-0493">Microtubule</keyword>
<dbReference type="InterPro" id="IPR036525">
    <property type="entry name" value="Tubulin/FtsZ_GTPase_sf"/>
</dbReference>
<feature type="domain" description="Tubulin/FtsZ GTPase" evidence="5">
    <location>
        <begin position="90"/>
        <end position="239"/>
    </location>
</feature>
<evidence type="ECO:0000313" key="7">
    <source>
        <dbReference type="Proteomes" id="UP000824120"/>
    </source>
</evidence>
<proteinExistence type="inferred from homology"/>
<keyword evidence="3" id="KW-0547">Nucleotide-binding</keyword>
<dbReference type="Proteomes" id="UP000824120">
    <property type="component" value="Chromosome 4"/>
</dbReference>
<dbReference type="PANTHER" id="PTHR11588">
    <property type="entry name" value="TUBULIN"/>
    <property type="match status" value="1"/>
</dbReference>
<reference evidence="6 7" key="1">
    <citation type="submission" date="2020-09" db="EMBL/GenBank/DDBJ databases">
        <title>De no assembly of potato wild relative species, Solanum commersonii.</title>
        <authorList>
            <person name="Cho K."/>
        </authorList>
    </citation>
    <scope>NUCLEOTIDE SEQUENCE [LARGE SCALE GENOMIC DNA]</scope>
    <source>
        <strain evidence="6">LZ3.2</strain>
        <tissue evidence="6">Leaf</tissue>
    </source>
</reference>
<evidence type="ECO:0000256" key="1">
    <source>
        <dbReference type="ARBA" id="ARBA00009636"/>
    </source>
</evidence>
<dbReference type="GO" id="GO:0007017">
    <property type="term" value="P:microtubule-based process"/>
    <property type="evidence" value="ECO:0007669"/>
    <property type="project" value="InterPro"/>
</dbReference>
<sequence>MRLERSCGGHHDHRLAENEPPRILIPHTRTITIEATNKLSKWNYVPKCVKSFMFKVDNVVTKLVPSSGKFFVPNTTLILPVVTVVILITLENYNEVTSGRFVPRDVLMDLEPRTMDNIRSGPYRQIFHPDNFVFGQSGAGNNWAKVSYTEGAKLIDVVLDLVRFQLSHSLGGGTGFCMGTLLILKIREEYPDRMMLTFSVFPSPKVSDIVVEPYTATCPCINWLKMPMSALFLVMRFYITSSSEP</sequence>
<dbReference type="GO" id="GO:0005200">
    <property type="term" value="F:structural constituent of cytoskeleton"/>
    <property type="evidence" value="ECO:0007669"/>
    <property type="project" value="InterPro"/>
</dbReference>
<evidence type="ECO:0000256" key="2">
    <source>
        <dbReference type="ARBA" id="ARBA00022701"/>
    </source>
</evidence>
<dbReference type="Pfam" id="PF00091">
    <property type="entry name" value="Tubulin"/>
    <property type="match status" value="1"/>
</dbReference>
<keyword evidence="4" id="KW-0342">GTP-binding</keyword>
<comment type="similarity">
    <text evidence="1">Belongs to the tubulin family.</text>
</comment>
<dbReference type="GO" id="GO:0005874">
    <property type="term" value="C:microtubule"/>
    <property type="evidence" value="ECO:0007669"/>
    <property type="project" value="UniProtKB-KW"/>
</dbReference>
<dbReference type="EMBL" id="JACXVP010000004">
    <property type="protein sequence ID" value="KAG5610840.1"/>
    <property type="molecule type" value="Genomic_DNA"/>
</dbReference>
<dbReference type="InterPro" id="IPR002453">
    <property type="entry name" value="Beta_tubulin"/>
</dbReference>
<evidence type="ECO:0000256" key="4">
    <source>
        <dbReference type="ARBA" id="ARBA00023134"/>
    </source>
</evidence>
<dbReference type="PRINTS" id="PR01163">
    <property type="entry name" value="BETATUBULIN"/>
</dbReference>
<organism evidence="6 7">
    <name type="scientific">Solanum commersonii</name>
    <name type="common">Commerson's wild potato</name>
    <name type="synonym">Commerson's nightshade</name>
    <dbReference type="NCBI Taxonomy" id="4109"/>
    <lineage>
        <taxon>Eukaryota</taxon>
        <taxon>Viridiplantae</taxon>
        <taxon>Streptophyta</taxon>
        <taxon>Embryophyta</taxon>
        <taxon>Tracheophyta</taxon>
        <taxon>Spermatophyta</taxon>
        <taxon>Magnoliopsida</taxon>
        <taxon>eudicotyledons</taxon>
        <taxon>Gunneridae</taxon>
        <taxon>Pentapetalae</taxon>
        <taxon>asterids</taxon>
        <taxon>lamiids</taxon>
        <taxon>Solanales</taxon>
        <taxon>Solanaceae</taxon>
        <taxon>Solanoideae</taxon>
        <taxon>Solaneae</taxon>
        <taxon>Solanum</taxon>
    </lineage>
</organism>
<dbReference type="SUPFAM" id="SSF52490">
    <property type="entry name" value="Tubulin nucleotide-binding domain-like"/>
    <property type="match status" value="1"/>
</dbReference>
<dbReference type="GO" id="GO:0005525">
    <property type="term" value="F:GTP binding"/>
    <property type="evidence" value="ECO:0007669"/>
    <property type="project" value="UniProtKB-KW"/>
</dbReference>
<name>A0A9J5ZG86_SOLCO</name>
<dbReference type="GO" id="GO:0003924">
    <property type="term" value="F:GTPase activity"/>
    <property type="evidence" value="ECO:0007669"/>
    <property type="project" value="InterPro"/>
</dbReference>
<gene>
    <name evidence="6" type="ORF">H5410_022121</name>
</gene>
<keyword evidence="7" id="KW-1185">Reference proteome</keyword>
<evidence type="ECO:0000313" key="6">
    <source>
        <dbReference type="EMBL" id="KAG5610840.1"/>
    </source>
</evidence>
<evidence type="ECO:0000259" key="5">
    <source>
        <dbReference type="SMART" id="SM00864"/>
    </source>
</evidence>